<dbReference type="EMBL" id="FQXE01000011">
    <property type="protein sequence ID" value="SHI16379.1"/>
    <property type="molecule type" value="Genomic_DNA"/>
</dbReference>
<dbReference type="GO" id="GO:0005829">
    <property type="term" value="C:cytosol"/>
    <property type="evidence" value="ECO:0007669"/>
    <property type="project" value="TreeGrafter"/>
</dbReference>
<dbReference type="Gene3D" id="3.90.20.20">
    <property type="match status" value="1"/>
</dbReference>
<dbReference type="GO" id="GO:0051087">
    <property type="term" value="F:protein-folding chaperone binding"/>
    <property type="evidence" value="ECO:0007669"/>
    <property type="project" value="InterPro"/>
</dbReference>
<dbReference type="AlphaFoldDB" id="A0A1M5YWK4"/>
<evidence type="ECO:0000256" key="6">
    <source>
        <dbReference type="SAM" id="Coils"/>
    </source>
</evidence>
<dbReference type="STRING" id="658167.SAMN04488135_11111"/>
<comment type="similarity">
    <text evidence="1 3 5">Belongs to the GrpE family.</text>
</comment>
<feature type="compositionally biased region" description="Low complexity" evidence="7">
    <location>
        <begin position="27"/>
        <end position="39"/>
    </location>
</feature>
<accession>A0A1M5YWK4</accession>
<evidence type="ECO:0000256" key="5">
    <source>
        <dbReference type="RuleBase" id="RU004478"/>
    </source>
</evidence>
<dbReference type="NCBIfam" id="NF010737">
    <property type="entry name" value="PRK14139.1"/>
    <property type="match status" value="1"/>
</dbReference>
<dbReference type="InterPro" id="IPR013805">
    <property type="entry name" value="GrpE_CC"/>
</dbReference>
<dbReference type="HAMAP" id="MF_01151">
    <property type="entry name" value="GrpE"/>
    <property type="match status" value="1"/>
</dbReference>
<dbReference type="GO" id="GO:0006457">
    <property type="term" value="P:protein folding"/>
    <property type="evidence" value="ECO:0007669"/>
    <property type="project" value="InterPro"/>
</dbReference>
<dbReference type="InterPro" id="IPR009012">
    <property type="entry name" value="GrpE_head"/>
</dbReference>
<comment type="subcellular location">
    <subcellularLocation>
        <location evidence="3">Cytoplasm</location>
    </subcellularLocation>
</comment>
<dbReference type="PANTHER" id="PTHR21237">
    <property type="entry name" value="GRPE PROTEIN"/>
    <property type="match status" value="1"/>
</dbReference>
<sequence>MSAPNEPLDPKNEPSLDTSEQLEVNDGQDQAQDADAQAQEDWATLLSEAQEKVARYHDELLRAKAEVENIRRRAADDVAKARKFGTESFAESLIPVRDSLEAALAQPDQSAEAWKDGVEVTLRQLNGAFERNLLKEVAPAEGDAFDPHQHQAISTVPSSLPEGSVVQLLQKGYTIAERVLRPALVMVSSGQSA</sequence>
<dbReference type="PROSITE" id="PS01071">
    <property type="entry name" value="GRPE"/>
    <property type="match status" value="1"/>
</dbReference>
<keyword evidence="3" id="KW-0963">Cytoplasm</keyword>
<dbReference type="GO" id="GO:0042803">
    <property type="term" value="F:protein homodimerization activity"/>
    <property type="evidence" value="ECO:0007669"/>
    <property type="project" value="InterPro"/>
</dbReference>
<evidence type="ECO:0000256" key="3">
    <source>
        <dbReference type="HAMAP-Rule" id="MF_01151"/>
    </source>
</evidence>
<feature type="coiled-coil region" evidence="6">
    <location>
        <begin position="46"/>
        <end position="73"/>
    </location>
</feature>
<dbReference type="RefSeq" id="WP_073105695.1">
    <property type="nucleotide sequence ID" value="NZ_FQXE01000011.1"/>
</dbReference>
<dbReference type="Gene3D" id="2.30.22.10">
    <property type="entry name" value="Head domain of nucleotide exchange factor GrpE"/>
    <property type="match status" value="1"/>
</dbReference>
<dbReference type="GO" id="GO:0051082">
    <property type="term" value="F:unfolded protein binding"/>
    <property type="evidence" value="ECO:0007669"/>
    <property type="project" value="TreeGrafter"/>
</dbReference>
<dbReference type="PANTHER" id="PTHR21237:SF23">
    <property type="entry name" value="GRPE PROTEIN HOMOLOG, MITOCHONDRIAL"/>
    <property type="match status" value="1"/>
</dbReference>
<evidence type="ECO:0000256" key="2">
    <source>
        <dbReference type="ARBA" id="ARBA00023186"/>
    </source>
</evidence>
<protein>
    <recommendedName>
        <fullName evidence="3 4">Protein GrpE</fullName>
    </recommendedName>
    <alternativeName>
        <fullName evidence="3">HSP-70 cofactor</fullName>
    </alternativeName>
</protein>
<dbReference type="PRINTS" id="PR00773">
    <property type="entry name" value="GRPEPROTEIN"/>
</dbReference>
<dbReference type="InterPro" id="IPR000740">
    <property type="entry name" value="GrpE"/>
</dbReference>
<feature type="region of interest" description="Disordered" evidence="7">
    <location>
        <begin position="1"/>
        <end position="39"/>
    </location>
</feature>
<dbReference type="NCBIfam" id="NF010748">
    <property type="entry name" value="PRK14150.1"/>
    <property type="match status" value="1"/>
</dbReference>
<evidence type="ECO:0000256" key="4">
    <source>
        <dbReference type="RuleBase" id="RU000639"/>
    </source>
</evidence>
<keyword evidence="6" id="KW-0175">Coiled coil</keyword>
<evidence type="ECO:0000313" key="8">
    <source>
        <dbReference type="EMBL" id="SHI16379.1"/>
    </source>
</evidence>
<dbReference type="SUPFAM" id="SSF51064">
    <property type="entry name" value="Head domain of nucleotide exchange factor GrpE"/>
    <property type="match status" value="1"/>
</dbReference>
<evidence type="ECO:0000256" key="7">
    <source>
        <dbReference type="SAM" id="MobiDB-lite"/>
    </source>
</evidence>
<dbReference type="SUPFAM" id="SSF58014">
    <property type="entry name" value="Coiled-coil domain of nucleotide exchange factor GrpE"/>
    <property type="match status" value="1"/>
</dbReference>
<dbReference type="Pfam" id="PF01025">
    <property type="entry name" value="GrpE"/>
    <property type="match status" value="1"/>
</dbReference>
<evidence type="ECO:0000313" key="9">
    <source>
        <dbReference type="Proteomes" id="UP000184226"/>
    </source>
</evidence>
<keyword evidence="3 4" id="KW-0346">Stress response</keyword>
<dbReference type="Proteomes" id="UP000184226">
    <property type="component" value="Unassembled WGS sequence"/>
</dbReference>
<name>A0A1M5YWK4_9BURK</name>
<evidence type="ECO:0000256" key="1">
    <source>
        <dbReference type="ARBA" id="ARBA00009054"/>
    </source>
</evidence>
<comment type="subunit">
    <text evidence="3">Homodimer.</text>
</comment>
<keyword evidence="9" id="KW-1185">Reference proteome</keyword>
<dbReference type="GO" id="GO:0000774">
    <property type="term" value="F:adenyl-nucleotide exchange factor activity"/>
    <property type="evidence" value="ECO:0007669"/>
    <property type="project" value="InterPro"/>
</dbReference>
<gene>
    <name evidence="3" type="primary">grpE</name>
    <name evidence="8" type="ORF">SAMN04488135_11111</name>
</gene>
<dbReference type="OrthoDB" id="9789811at2"/>
<comment type="function">
    <text evidence="3 4">Participates actively in the response to hyperosmotic and heat shock by preventing the aggregation of stress-denatured proteins, in association with DnaK and GrpE. It is the nucleotide exchange factor for DnaK and may function as a thermosensor. Unfolded proteins bind initially to DnaJ; upon interaction with the DnaJ-bound protein, DnaK hydrolyzes its bound ATP, resulting in the formation of a stable complex. GrpE releases ADP from DnaK; ATP binding to DnaK triggers the release of the substrate protein, thus completing the reaction cycle. Several rounds of ATP-dependent interactions between DnaJ, DnaK and GrpE are required for fully efficient folding.</text>
</comment>
<reference evidence="8 9" key="1">
    <citation type="submission" date="2016-11" db="EMBL/GenBank/DDBJ databases">
        <authorList>
            <person name="Jaros S."/>
            <person name="Januszkiewicz K."/>
            <person name="Wedrychowicz H."/>
        </authorList>
    </citation>
    <scope>NUCLEOTIDE SEQUENCE [LARGE SCALE GENOMIC DNA]</scope>
    <source>
        <strain evidence="8 9">CGMCC 1.10190</strain>
    </source>
</reference>
<keyword evidence="2 3" id="KW-0143">Chaperone</keyword>
<proteinExistence type="inferred from homology"/>
<dbReference type="CDD" id="cd00446">
    <property type="entry name" value="GrpE"/>
    <property type="match status" value="1"/>
</dbReference>
<organism evidence="8 9">
    <name type="scientific">Pollutimonas bauzanensis</name>
    <dbReference type="NCBI Taxonomy" id="658167"/>
    <lineage>
        <taxon>Bacteria</taxon>
        <taxon>Pseudomonadati</taxon>
        <taxon>Pseudomonadota</taxon>
        <taxon>Betaproteobacteria</taxon>
        <taxon>Burkholderiales</taxon>
        <taxon>Alcaligenaceae</taxon>
        <taxon>Pollutimonas</taxon>
    </lineage>
</organism>